<sequence>MKWNKLLLVATLITVGLFIGTGNETHAAERKDKPLSGSVTEQEIQNRYSDNAKILILPEGGFLHGEMIETSIKTGKVVASYNSETDPNAIIWGEIKDKLTDQLSKNPNNPGLLAGQLRGATPPSTVRGLAYGASYSSNLFSGSGWRFAGYLFKAINSVGPLLRWESHNDNGVIGTETQAWNTLDSGYAEGTLINKNAYLYLNGTKCYYNHNPQNGTYYWVGNVD</sequence>
<dbReference type="EMBL" id="PYGR01000016">
    <property type="protein sequence ID" value="PTO35968.1"/>
    <property type="molecule type" value="Genomic_DNA"/>
</dbReference>
<organism evidence="1 2">
    <name type="scientific">Enterococcus mundtii</name>
    <dbReference type="NCBI Taxonomy" id="53346"/>
    <lineage>
        <taxon>Bacteria</taxon>
        <taxon>Bacillati</taxon>
        <taxon>Bacillota</taxon>
        <taxon>Bacilli</taxon>
        <taxon>Lactobacillales</taxon>
        <taxon>Enterococcaceae</taxon>
        <taxon>Enterococcus</taxon>
    </lineage>
</organism>
<dbReference type="AlphaFoldDB" id="A0A2T5DDP8"/>
<evidence type="ECO:0000313" key="2">
    <source>
        <dbReference type="Proteomes" id="UP000244022"/>
    </source>
</evidence>
<accession>A0A2T5DDP8</accession>
<protein>
    <submittedName>
        <fullName evidence="1">Uncharacterized protein</fullName>
    </submittedName>
</protein>
<gene>
    <name evidence="1" type="ORF">C6N14_05845</name>
</gene>
<evidence type="ECO:0000313" key="1">
    <source>
        <dbReference type="EMBL" id="PTO35968.1"/>
    </source>
</evidence>
<proteinExistence type="predicted"/>
<comment type="caution">
    <text evidence="1">The sequence shown here is derived from an EMBL/GenBank/DDBJ whole genome shotgun (WGS) entry which is preliminary data.</text>
</comment>
<name>A0A2T5DDP8_ENTMU</name>
<dbReference type="Proteomes" id="UP000244022">
    <property type="component" value="Unassembled WGS sequence"/>
</dbReference>
<reference evidence="1 2" key="1">
    <citation type="submission" date="2018-03" db="EMBL/GenBank/DDBJ databases">
        <title>Draft genome sequences of four Enterococcus mundtii strains isolated from beef slaughterhouses in Kenya.</title>
        <authorList>
            <person name="Wambui J."/>
            <person name="Stevens M."/>
            <person name="Njage P."/>
            <person name="Stephan R."/>
            <person name="Tasara T."/>
        </authorList>
    </citation>
    <scope>NUCLEOTIDE SEQUENCE [LARGE SCALE GENOMIC DNA]</scope>
    <source>
        <strain evidence="1 2">H18-EM</strain>
    </source>
</reference>